<gene>
    <name evidence="1" type="ORF">CROQUDRAFT_137152</name>
</gene>
<comment type="caution">
    <text evidence="1">The sequence shown here is derived from an EMBL/GenBank/DDBJ whole genome shotgun (WGS) entry which is preliminary data.</text>
</comment>
<evidence type="ECO:0000313" key="2">
    <source>
        <dbReference type="Proteomes" id="UP000886653"/>
    </source>
</evidence>
<sequence length="164" mass="18647">MTVEAASVILMVGGYIRQEVLPDLAEFFDSFFLDIDDRLRQTLVNQNQLNASIDLTNDTVSNFVSYLCNSKQFSLSSNTGNMEDKTYNFIPNKSEENTISSPSHLTCNIDKTEKLCCDCDEKLEKVLSSFLNNPVEQLSKKCENGFKEVLQELHKIDKKLSYSH</sequence>
<evidence type="ECO:0000313" key="1">
    <source>
        <dbReference type="EMBL" id="KAG0139441.1"/>
    </source>
</evidence>
<organism evidence="1 2">
    <name type="scientific">Cronartium quercuum f. sp. fusiforme G11</name>
    <dbReference type="NCBI Taxonomy" id="708437"/>
    <lineage>
        <taxon>Eukaryota</taxon>
        <taxon>Fungi</taxon>
        <taxon>Dikarya</taxon>
        <taxon>Basidiomycota</taxon>
        <taxon>Pucciniomycotina</taxon>
        <taxon>Pucciniomycetes</taxon>
        <taxon>Pucciniales</taxon>
        <taxon>Coleosporiaceae</taxon>
        <taxon>Cronartium</taxon>
    </lineage>
</organism>
<accession>A0A9P6N8Z4</accession>
<proteinExistence type="predicted"/>
<keyword evidence="2" id="KW-1185">Reference proteome</keyword>
<name>A0A9P6N8Z4_9BASI</name>
<dbReference type="Proteomes" id="UP000886653">
    <property type="component" value="Unassembled WGS sequence"/>
</dbReference>
<dbReference type="EMBL" id="MU167591">
    <property type="protein sequence ID" value="KAG0139441.1"/>
    <property type="molecule type" value="Genomic_DNA"/>
</dbReference>
<reference evidence="1" key="1">
    <citation type="submission" date="2013-11" db="EMBL/GenBank/DDBJ databases">
        <title>Genome sequence of the fusiform rust pathogen reveals effectors for host alternation and coevolution with pine.</title>
        <authorList>
            <consortium name="DOE Joint Genome Institute"/>
            <person name="Smith K."/>
            <person name="Pendleton A."/>
            <person name="Kubisiak T."/>
            <person name="Anderson C."/>
            <person name="Salamov A."/>
            <person name="Aerts A."/>
            <person name="Riley R."/>
            <person name="Clum A."/>
            <person name="Lindquist E."/>
            <person name="Ence D."/>
            <person name="Campbell M."/>
            <person name="Kronenberg Z."/>
            <person name="Feau N."/>
            <person name="Dhillon B."/>
            <person name="Hamelin R."/>
            <person name="Burleigh J."/>
            <person name="Smith J."/>
            <person name="Yandell M."/>
            <person name="Nelson C."/>
            <person name="Grigoriev I."/>
            <person name="Davis J."/>
        </authorList>
    </citation>
    <scope>NUCLEOTIDE SEQUENCE</scope>
    <source>
        <strain evidence="1">G11</strain>
    </source>
</reference>
<protein>
    <submittedName>
        <fullName evidence="1">Uncharacterized protein</fullName>
    </submittedName>
</protein>
<dbReference type="AlphaFoldDB" id="A0A9P6N8Z4"/>